<evidence type="ECO:0000256" key="2">
    <source>
        <dbReference type="ARBA" id="ARBA00023445"/>
    </source>
</evidence>
<sequence length="336" mass="36581">MAWPTYTLVTGATGFIGAHVVDTLLSRGFRVRGTTRSKAKGDAMLASRPQATHASLLDFLVIDDFVAPNVDLSAALEDNEAELILPAINGVKAVLSAAAAAGTVRRVVITSSFAAVLDVGRAQKASQYFTYTSRDWNPLTYEEAAGAETSAVVAYRGSKKFAELAAWEFVKNFEGRLSFDLVPPDDLWASAVANQQGKALPVARVPFWIDVRDLAEAHVEALVRREAGGKRYLVASPERFSYGMAADVIENEFPEFRRRGGEEVERQVTDESHGVDGNTAAEELGISYRVFQETSRRFGEAGCSDVTPCCPPHTHDLIDPGSMNARPNRSFPLHRC</sequence>
<dbReference type="AlphaFoldDB" id="A0AA39ZS35"/>
<evidence type="ECO:0000256" key="1">
    <source>
        <dbReference type="ARBA" id="ARBA00023002"/>
    </source>
</evidence>
<gene>
    <name evidence="4" type="ORF">B0T21DRAFT_416825</name>
</gene>
<accession>A0AA39ZS35</accession>
<dbReference type="GO" id="GO:0016616">
    <property type="term" value="F:oxidoreductase activity, acting on the CH-OH group of donors, NAD or NADP as acceptor"/>
    <property type="evidence" value="ECO:0007669"/>
    <property type="project" value="TreeGrafter"/>
</dbReference>
<dbReference type="Gene3D" id="3.40.50.720">
    <property type="entry name" value="NAD(P)-binding Rossmann-like Domain"/>
    <property type="match status" value="1"/>
</dbReference>
<evidence type="ECO:0000259" key="3">
    <source>
        <dbReference type="Pfam" id="PF01370"/>
    </source>
</evidence>
<keyword evidence="5" id="KW-1185">Reference proteome</keyword>
<name>A0AA39ZS35_9PEZI</name>
<dbReference type="SUPFAM" id="SSF51735">
    <property type="entry name" value="NAD(P)-binding Rossmann-fold domains"/>
    <property type="match status" value="1"/>
</dbReference>
<dbReference type="InterPro" id="IPR001509">
    <property type="entry name" value="Epimerase_deHydtase"/>
</dbReference>
<organism evidence="4 5">
    <name type="scientific">Apiosordaria backusii</name>
    <dbReference type="NCBI Taxonomy" id="314023"/>
    <lineage>
        <taxon>Eukaryota</taxon>
        <taxon>Fungi</taxon>
        <taxon>Dikarya</taxon>
        <taxon>Ascomycota</taxon>
        <taxon>Pezizomycotina</taxon>
        <taxon>Sordariomycetes</taxon>
        <taxon>Sordariomycetidae</taxon>
        <taxon>Sordariales</taxon>
        <taxon>Lasiosphaeriaceae</taxon>
        <taxon>Apiosordaria</taxon>
    </lineage>
</organism>
<dbReference type="EMBL" id="JAUKTV010000024">
    <property type="protein sequence ID" value="KAK0702581.1"/>
    <property type="molecule type" value="Genomic_DNA"/>
</dbReference>
<keyword evidence="1" id="KW-0560">Oxidoreductase</keyword>
<evidence type="ECO:0000313" key="4">
    <source>
        <dbReference type="EMBL" id="KAK0702581.1"/>
    </source>
</evidence>
<comment type="similarity">
    <text evidence="2">Belongs to the NAD(P)-dependent epimerase/dehydratase family. Dihydroflavonol-4-reductase subfamily.</text>
</comment>
<dbReference type="Pfam" id="PF01370">
    <property type="entry name" value="Epimerase"/>
    <property type="match status" value="1"/>
</dbReference>
<dbReference type="PANTHER" id="PTHR10366">
    <property type="entry name" value="NAD DEPENDENT EPIMERASE/DEHYDRATASE"/>
    <property type="match status" value="1"/>
</dbReference>
<protein>
    <recommendedName>
        <fullName evidence="3">NAD-dependent epimerase/dehydratase domain-containing protein</fullName>
    </recommendedName>
</protein>
<dbReference type="InterPro" id="IPR036291">
    <property type="entry name" value="NAD(P)-bd_dom_sf"/>
</dbReference>
<evidence type="ECO:0000313" key="5">
    <source>
        <dbReference type="Proteomes" id="UP001172159"/>
    </source>
</evidence>
<dbReference type="PANTHER" id="PTHR10366:SF579">
    <property type="entry name" value="3-BETA HYDROXYSTEROID DEHYDROGENASE_ISOMERASE FAMILY PROTEIN (AFU_ORTHOLOGUE AFUA_3G02250)"/>
    <property type="match status" value="1"/>
</dbReference>
<reference evidence="4" key="1">
    <citation type="submission" date="2023-06" db="EMBL/GenBank/DDBJ databases">
        <title>Genome-scale phylogeny and comparative genomics of the fungal order Sordariales.</title>
        <authorList>
            <consortium name="Lawrence Berkeley National Laboratory"/>
            <person name="Hensen N."/>
            <person name="Bonometti L."/>
            <person name="Westerberg I."/>
            <person name="Brannstrom I.O."/>
            <person name="Guillou S."/>
            <person name="Cros-Aarteil S."/>
            <person name="Calhoun S."/>
            <person name="Haridas S."/>
            <person name="Kuo A."/>
            <person name="Mondo S."/>
            <person name="Pangilinan J."/>
            <person name="Riley R."/>
            <person name="Labutti K."/>
            <person name="Andreopoulos B."/>
            <person name="Lipzen A."/>
            <person name="Chen C."/>
            <person name="Yanf M."/>
            <person name="Daum C."/>
            <person name="Ng V."/>
            <person name="Clum A."/>
            <person name="Steindorff A."/>
            <person name="Ohm R."/>
            <person name="Martin F."/>
            <person name="Silar P."/>
            <person name="Natvig D."/>
            <person name="Lalanne C."/>
            <person name="Gautier V."/>
            <person name="Ament-Velasquez S.L."/>
            <person name="Kruys A."/>
            <person name="Hutchinson M.I."/>
            <person name="Powell A.J."/>
            <person name="Barry K."/>
            <person name="Miller A.N."/>
            <person name="Grigoriev I.V."/>
            <person name="Debuchy R."/>
            <person name="Gladieux P."/>
            <person name="Thoren M.H."/>
            <person name="Johannesson H."/>
        </authorList>
    </citation>
    <scope>NUCLEOTIDE SEQUENCE</scope>
    <source>
        <strain evidence="4">CBS 540.89</strain>
    </source>
</reference>
<dbReference type="Proteomes" id="UP001172159">
    <property type="component" value="Unassembled WGS sequence"/>
</dbReference>
<dbReference type="InterPro" id="IPR050425">
    <property type="entry name" value="NAD(P)_dehydrat-like"/>
</dbReference>
<comment type="caution">
    <text evidence="4">The sequence shown here is derived from an EMBL/GenBank/DDBJ whole genome shotgun (WGS) entry which is preliminary data.</text>
</comment>
<proteinExistence type="inferred from homology"/>
<feature type="domain" description="NAD-dependent epimerase/dehydratase" evidence="3">
    <location>
        <begin position="8"/>
        <end position="114"/>
    </location>
</feature>